<reference evidence="1 2" key="1">
    <citation type="submission" date="2017-08" db="EMBL/GenBank/DDBJ databases">
        <title>Infants hospitalized years apart are colonized by the same room-sourced microbial strains.</title>
        <authorList>
            <person name="Brooks B."/>
            <person name="Olm M.R."/>
            <person name="Firek B.A."/>
            <person name="Baker R."/>
            <person name="Thomas B.C."/>
            <person name="Morowitz M.J."/>
            <person name="Banfield J.F."/>
        </authorList>
    </citation>
    <scope>NUCLEOTIDE SEQUENCE [LARGE SCALE GENOMIC DNA]</scope>
    <source>
        <strain evidence="1">S2_003_000_R2_14</strain>
    </source>
</reference>
<protein>
    <submittedName>
        <fullName evidence="1">Uncharacterized protein</fullName>
    </submittedName>
</protein>
<evidence type="ECO:0000313" key="2">
    <source>
        <dbReference type="Proteomes" id="UP000249061"/>
    </source>
</evidence>
<accession>A0A2W5VQN5</accession>
<dbReference type="AlphaFoldDB" id="A0A2W5VQN5"/>
<organism evidence="1 2">
    <name type="scientific">Archangium gephyra</name>
    <dbReference type="NCBI Taxonomy" id="48"/>
    <lineage>
        <taxon>Bacteria</taxon>
        <taxon>Pseudomonadati</taxon>
        <taxon>Myxococcota</taxon>
        <taxon>Myxococcia</taxon>
        <taxon>Myxococcales</taxon>
        <taxon>Cystobacterineae</taxon>
        <taxon>Archangiaceae</taxon>
        <taxon>Archangium</taxon>
    </lineage>
</organism>
<name>A0A2W5VQN5_9BACT</name>
<dbReference type="EMBL" id="QFQP01000011">
    <property type="protein sequence ID" value="PZR12791.1"/>
    <property type="molecule type" value="Genomic_DNA"/>
</dbReference>
<gene>
    <name evidence="1" type="ORF">DI536_14595</name>
</gene>
<evidence type="ECO:0000313" key="1">
    <source>
        <dbReference type="EMBL" id="PZR12791.1"/>
    </source>
</evidence>
<dbReference type="Proteomes" id="UP000249061">
    <property type="component" value="Unassembled WGS sequence"/>
</dbReference>
<comment type="caution">
    <text evidence="1">The sequence shown here is derived from an EMBL/GenBank/DDBJ whole genome shotgun (WGS) entry which is preliminary data.</text>
</comment>
<proteinExistence type="predicted"/>
<sequence length="284" mass="28398">MAVFSCGPGGEGRDAGQFPPLGGGTFGGSGGFGGGSGATGGGAGAFSCSELNARYVLVGTNDVPGLCEFGARVPFQLTPTGCSAPFTSTLGGVSLTGTCQFSSSGVCMTTVRINGTDTPVTLRLDAGAETGTGALGSGASTCTFSVEVEPTLGQKCECPTPATGTQLCQHLDTGCNKGEWCVQEDERDGAYCSQPPSACTDPRFEPARLNGIDLCAFGKKFGSCEHSAQCESCSSGTPGITSSAACFAGSCRVRCTSSSSSCNCVFATPVSGDAVGYCSDFTCR</sequence>